<sequence length="82" mass="8795">MRRAMQVLFVLALPGLVFGFLNSVRTDGAGVYDPMLPPTDPGWQSLAAALLLVPPALVAVYALVVVVEWLLTGPRPGRRAKP</sequence>
<keyword evidence="1" id="KW-0812">Transmembrane</keyword>
<name>A0A660L2D5_9ACTN</name>
<dbReference type="RefSeq" id="WP_147448015.1">
    <property type="nucleotide sequence ID" value="NZ_RBIL01000002.1"/>
</dbReference>
<keyword evidence="1" id="KW-1133">Transmembrane helix</keyword>
<organism evidence="2 3">
    <name type="scientific">Solirubrobacter pauli</name>
    <dbReference type="NCBI Taxonomy" id="166793"/>
    <lineage>
        <taxon>Bacteria</taxon>
        <taxon>Bacillati</taxon>
        <taxon>Actinomycetota</taxon>
        <taxon>Thermoleophilia</taxon>
        <taxon>Solirubrobacterales</taxon>
        <taxon>Solirubrobacteraceae</taxon>
        <taxon>Solirubrobacter</taxon>
    </lineage>
</organism>
<keyword evidence="3" id="KW-1185">Reference proteome</keyword>
<dbReference type="AlphaFoldDB" id="A0A660L2D5"/>
<dbReference type="Proteomes" id="UP000278962">
    <property type="component" value="Unassembled WGS sequence"/>
</dbReference>
<protein>
    <submittedName>
        <fullName evidence="2">Uncharacterized protein</fullName>
    </submittedName>
</protein>
<gene>
    <name evidence="2" type="ORF">C8N24_5613</name>
</gene>
<evidence type="ECO:0000256" key="1">
    <source>
        <dbReference type="SAM" id="Phobius"/>
    </source>
</evidence>
<accession>A0A660L2D5</accession>
<comment type="caution">
    <text evidence="2">The sequence shown here is derived from an EMBL/GenBank/DDBJ whole genome shotgun (WGS) entry which is preliminary data.</text>
</comment>
<feature type="transmembrane region" description="Helical" evidence="1">
    <location>
        <begin position="47"/>
        <end position="71"/>
    </location>
</feature>
<evidence type="ECO:0000313" key="2">
    <source>
        <dbReference type="EMBL" id="RKQ87588.1"/>
    </source>
</evidence>
<evidence type="ECO:0000313" key="3">
    <source>
        <dbReference type="Proteomes" id="UP000278962"/>
    </source>
</evidence>
<dbReference type="EMBL" id="RBIL01000002">
    <property type="protein sequence ID" value="RKQ87588.1"/>
    <property type="molecule type" value="Genomic_DNA"/>
</dbReference>
<reference evidence="2 3" key="1">
    <citation type="submission" date="2018-10" db="EMBL/GenBank/DDBJ databases">
        <title>Genomic Encyclopedia of Archaeal and Bacterial Type Strains, Phase II (KMG-II): from individual species to whole genera.</title>
        <authorList>
            <person name="Goeker M."/>
        </authorList>
    </citation>
    <scope>NUCLEOTIDE SEQUENCE [LARGE SCALE GENOMIC DNA]</scope>
    <source>
        <strain evidence="2 3">DSM 14954</strain>
    </source>
</reference>
<keyword evidence="1" id="KW-0472">Membrane</keyword>
<proteinExistence type="predicted"/>